<evidence type="ECO:0000313" key="1">
    <source>
        <dbReference type="EMBL" id="MFL0245671.1"/>
    </source>
</evidence>
<keyword evidence="2" id="KW-1185">Reference proteome</keyword>
<keyword evidence="1" id="KW-0449">Lipoprotein</keyword>
<evidence type="ECO:0000313" key="2">
    <source>
        <dbReference type="Proteomes" id="UP001623591"/>
    </source>
</evidence>
<name>A0ABW8T019_9CLOT</name>
<comment type="caution">
    <text evidence="1">The sequence shown here is derived from an EMBL/GenBank/DDBJ whole genome shotgun (WGS) entry which is preliminary data.</text>
</comment>
<protein>
    <submittedName>
        <fullName evidence="1">Lipoprotein</fullName>
    </submittedName>
</protein>
<proteinExistence type="predicted"/>
<gene>
    <name evidence="1" type="ORF">ACJDUG_01610</name>
</gene>
<dbReference type="EMBL" id="JBJHZZ010000001">
    <property type="protein sequence ID" value="MFL0245671.1"/>
    <property type="molecule type" value="Genomic_DNA"/>
</dbReference>
<accession>A0ABW8T019</accession>
<dbReference type="RefSeq" id="WP_406768124.1">
    <property type="nucleotide sequence ID" value="NZ_JBJHZZ010000001.1"/>
</dbReference>
<sequence length="352" mass="39548">MKKKLSLLSIIMCTLMIILSGCGQKIKLSTAILNNGKINSYSYDFNVTMNIPNDPKKIGNSTSENFINTENASFNLKGDLKKDEESQKINGNVKISSEGAAIEAPIFINIYNKGKDFDFFVGIPGILKKSLGEVLANADSFYLSSKDLDELMKKTLSQEDYTKYNDTRNNNADNKIGEQVGIDIISVFNQYKDKKKLEKFEAIDKKDTSKNGIVTLTLNKDDVKNIVSEYLGNEKYFNNFKALIQSSNSFNEIKDSQNDISKLSSKEMIEKFNKSIDELKNMSISFKFTIEEEYVTKTNTIIEIEDTQGKGTININSSISNINGVKEITIPDKNADKMINVINLLESFGYSQ</sequence>
<reference evidence="1 2" key="1">
    <citation type="submission" date="2024-11" db="EMBL/GenBank/DDBJ databases">
        <authorList>
            <person name="Heng Y.C."/>
            <person name="Lim A.C.H."/>
            <person name="Lee J.K.Y."/>
            <person name="Kittelmann S."/>
        </authorList>
    </citation>
    <scope>NUCLEOTIDE SEQUENCE [LARGE SCALE GENOMIC DNA]</scope>
    <source>
        <strain evidence="1 2">WILCCON 0185</strain>
    </source>
</reference>
<organism evidence="1 2">
    <name type="scientific">Candidatus Clostridium stratigraminis</name>
    <dbReference type="NCBI Taxonomy" id="3381661"/>
    <lineage>
        <taxon>Bacteria</taxon>
        <taxon>Bacillati</taxon>
        <taxon>Bacillota</taxon>
        <taxon>Clostridia</taxon>
        <taxon>Eubacteriales</taxon>
        <taxon>Clostridiaceae</taxon>
        <taxon>Clostridium</taxon>
    </lineage>
</organism>
<dbReference type="PROSITE" id="PS51257">
    <property type="entry name" value="PROKAR_LIPOPROTEIN"/>
    <property type="match status" value="1"/>
</dbReference>
<dbReference type="Proteomes" id="UP001623591">
    <property type="component" value="Unassembled WGS sequence"/>
</dbReference>